<proteinExistence type="predicted"/>
<keyword evidence="3" id="KW-1185">Reference proteome</keyword>
<name>A0ABX7FR28_BRECH</name>
<feature type="region of interest" description="Disordered" evidence="1">
    <location>
        <begin position="1"/>
        <end position="32"/>
    </location>
</feature>
<protein>
    <submittedName>
        <fullName evidence="2">Uncharacterized protein</fullName>
    </submittedName>
</protein>
<organism evidence="2 3">
    <name type="scientific">Brevibacillus choshinensis</name>
    <dbReference type="NCBI Taxonomy" id="54911"/>
    <lineage>
        <taxon>Bacteria</taxon>
        <taxon>Bacillati</taxon>
        <taxon>Bacillota</taxon>
        <taxon>Bacilli</taxon>
        <taxon>Bacillales</taxon>
        <taxon>Paenibacillaceae</taxon>
        <taxon>Brevibacillus</taxon>
    </lineage>
</organism>
<evidence type="ECO:0000313" key="2">
    <source>
        <dbReference type="EMBL" id="QRG68561.1"/>
    </source>
</evidence>
<gene>
    <name evidence="2" type="ORF">JNE38_05245</name>
</gene>
<reference evidence="2 3" key="1">
    <citation type="submission" date="2021-01" db="EMBL/GenBank/DDBJ databases">
        <title>Identification of strong promoters based on the transcriptome of Brevibacillus choshinensis.</title>
        <authorList>
            <person name="Yao D."/>
            <person name="Zhang K."/>
            <person name="Wu J."/>
        </authorList>
    </citation>
    <scope>NUCLEOTIDE SEQUENCE [LARGE SCALE GENOMIC DNA]</scope>
    <source>
        <strain evidence="2 3">HPD31-SP3</strain>
    </source>
</reference>
<evidence type="ECO:0000256" key="1">
    <source>
        <dbReference type="SAM" id="MobiDB-lite"/>
    </source>
</evidence>
<dbReference type="RefSeq" id="WP_203355561.1">
    <property type="nucleotide sequence ID" value="NZ_CP069127.1"/>
</dbReference>
<feature type="compositionally biased region" description="Basic and acidic residues" evidence="1">
    <location>
        <begin position="15"/>
        <end position="32"/>
    </location>
</feature>
<sequence length="95" mass="10957">MNKVVPLHQPHTHRTRGDVGMEHDRDPLKRPTFETQVGNTTIKIRSALPFMTPDEQERWWIENDSLPEVQRFKKARIAALINVAKAEASRENDSA</sequence>
<dbReference type="EMBL" id="CP069127">
    <property type="protein sequence ID" value="QRG68561.1"/>
    <property type="molecule type" value="Genomic_DNA"/>
</dbReference>
<dbReference type="Proteomes" id="UP000596248">
    <property type="component" value="Chromosome"/>
</dbReference>
<accession>A0ABX7FR28</accession>
<evidence type="ECO:0000313" key="3">
    <source>
        <dbReference type="Proteomes" id="UP000596248"/>
    </source>
</evidence>